<organism evidence="3 4">
    <name type="scientific">Geobacter pickeringii</name>
    <dbReference type="NCBI Taxonomy" id="345632"/>
    <lineage>
        <taxon>Bacteria</taxon>
        <taxon>Pseudomonadati</taxon>
        <taxon>Thermodesulfobacteriota</taxon>
        <taxon>Desulfuromonadia</taxon>
        <taxon>Geobacterales</taxon>
        <taxon>Geobacteraceae</taxon>
        <taxon>Geobacter</taxon>
    </lineage>
</organism>
<name>A0A0B5BHS0_9BACT</name>
<evidence type="ECO:0000313" key="3">
    <source>
        <dbReference type="EMBL" id="AJE03591.1"/>
    </source>
</evidence>
<reference evidence="3 4" key="1">
    <citation type="journal article" date="2015" name="Genome Announc.">
        <title>Complete Genome of Geobacter pickeringii G13T, a Metal-Reducing Isolate from Sedimentary Kaolin Deposits.</title>
        <authorList>
            <person name="Badalamenti J.P."/>
            <person name="Bond D.R."/>
        </authorList>
    </citation>
    <scope>NUCLEOTIDE SEQUENCE [LARGE SCALE GENOMIC DNA]</scope>
    <source>
        <strain evidence="3 4">G13</strain>
    </source>
</reference>
<gene>
    <name evidence="3" type="ORF">GPICK_09720</name>
</gene>
<proteinExistence type="predicted"/>
<feature type="chain" id="PRO_5002098371" evidence="2">
    <location>
        <begin position="22"/>
        <end position="96"/>
    </location>
</feature>
<evidence type="ECO:0000256" key="1">
    <source>
        <dbReference type="SAM" id="MobiDB-lite"/>
    </source>
</evidence>
<sequence>MKRIAATLVLATLAAPTPAKAMSFEAAGFVVEAAKLGITAVATGVMSMFGGKTEEERKPMRATKPVKKEEKPTLGGVPSLIVPETEPAVVPPDSVK</sequence>
<keyword evidence="2" id="KW-0732">Signal</keyword>
<accession>A0A0B5BHS0</accession>
<feature type="signal peptide" evidence="2">
    <location>
        <begin position="1"/>
        <end position="21"/>
    </location>
</feature>
<dbReference type="Proteomes" id="UP000057609">
    <property type="component" value="Chromosome"/>
</dbReference>
<dbReference type="EMBL" id="CP009788">
    <property type="protein sequence ID" value="AJE03591.1"/>
    <property type="molecule type" value="Genomic_DNA"/>
</dbReference>
<feature type="region of interest" description="Disordered" evidence="1">
    <location>
        <begin position="52"/>
        <end position="96"/>
    </location>
</feature>
<dbReference type="HOGENOM" id="CLU_2355708_0_0_7"/>
<dbReference type="KEGG" id="gpi:GPICK_09720"/>
<dbReference type="AlphaFoldDB" id="A0A0B5BHS0"/>
<protein>
    <submittedName>
        <fullName evidence="3">Uncharacterized protein</fullName>
    </submittedName>
</protein>
<keyword evidence="4" id="KW-1185">Reference proteome</keyword>
<evidence type="ECO:0000313" key="4">
    <source>
        <dbReference type="Proteomes" id="UP000057609"/>
    </source>
</evidence>
<dbReference type="RefSeq" id="WP_039742658.1">
    <property type="nucleotide sequence ID" value="NZ_CP009788.1"/>
</dbReference>
<evidence type="ECO:0000256" key="2">
    <source>
        <dbReference type="SAM" id="SignalP"/>
    </source>
</evidence>